<reference evidence="2 3" key="1">
    <citation type="submission" date="2020-08" db="EMBL/GenBank/DDBJ databases">
        <authorList>
            <person name="Koutsovoulos G."/>
            <person name="Danchin GJ E."/>
        </authorList>
    </citation>
    <scope>NUCLEOTIDE SEQUENCE [LARGE SCALE GENOMIC DNA]</scope>
</reference>
<evidence type="ECO:0000259" key="1">
    <source>
        <dbReference type="Pfam" id="PF00134"/>
    </source>
</evidence>
<comment type="caution">
    <text evidence="2">The sequence shown here is derived from an EMBL/GenBank/DDBJ whole genome shotgun (WGS) entry which is preliminary data.</text>
</comment>
<evidence type="ECO:0000313" key="3">
    <source>
        <dbReference type="Proteomes" id="UP000580250"/>
    </source>
</evidence>
<dbReference type="SUPFAM" id="SSF47954">
    <property type="entry name" value="Cyclin-like"/>
    <property type="match status" value="1"/>
</dbReference>
<protein>
    <recommendedName>
        <fullName evidence="1">Cyclin N-terminal domain-containing protein</fullName>
    </recommendedName>
</protein>
<dbReference type="PANTHER" id="PTHR10177">
    <property type="entry name" value="CYCLINS"/>
    <property type="match status" value="1"/>
</dbReference>
<organism evidence="2 3">
    <name type="scientific">Meloidogyne enterolobii</name>
    <name type="common">Root-knot nematode worm</name>
    <name type="synonym">Meloidogyne mayaguensis</name>
    <dbReference type="NCBI Taxonomy" id="390850"/>
    <lineage>
        <taxon>Eukaryota</taxon>
        <taxon>Metazoa</taxon>
        <taxon>Ecdysozoa</taxon>
        <taxon>Nematoda</taxon>
        <taxon>Chromadorea</taxon>
        <taxon>Rhabditida</taxon>
        <taxon>Tylenchina</taxon>
        <taxon>Tylenchomorpha</taxon>
        <taxon>Tylenchoidea</taxon>
        <taxon>Meloidogynidae</taxon>
        <taxon>Meloidogyninae</taxon>
        <taxon>Meloidogyne</taxon>
    </lineage>
</organism>
<name>A0A6V7TZA7_MELEN</name>
<dbReference type="InterPro" id="IPR036915">
    <property type="entry name" value="Cyclin-like_sf"/>
</dbReference>
<dbReference type="InterPro" id="IPR039361">
    <property type="entry name" value="Cyclin"/>
</dbReference>
<feature type="domain" description="Cyclin N-terminal" evidence="1">
    <location>
        <begin position="41"/>
        <end position="177"/>
    </location>
</feature>
<sequence>MNNETSTQIADVFSPKNSALYTISRVLLNSLLFKSANEVNELKKQQQYMGMDSLADRNKQVKWILMLGRRFRLGLSTIGLSIAILDKIMRMVKVQGKYLHCVAVSSLGLAVKFHEEIDAESEAFEANRAAAIILAIPSPEPLNSDELAAEIRAQSEFSQKELNRMERTLLARLSWDLLLPSFDRFLHAMLAVIGTPHLAVSRILRRNFELIVSNGHLVWSYSSSVLALSTLSIMLEFTTQEWKRITESLTSIFQIDPFCLLKCREDAGELLRNHYWIKSRQKPLNYNILIPIIPTNNLIKIKRGKIRGQQQNYCFDKSKNENNFGEEEEKIEK</sequence>
<dbReference type="Proteomes" id="UP000580250">
    <property type="component" value="Unassembled WGS sequence"/>
</dbReference>
<dbReference type="Pfam" id="PF00134">
    <property type="entry name" value="Cyclin_N"/>
    <property type="match status" value="1"/>
</dbReference>
<proteinExistence type="predicted"/>
<dbReference type="InterPro" id="IPR006671">
    <property type="entry name" value="Cyclin_N"/>
</dbReference>
<dbReference type="OrthoDB" id="769138at2759"/>
<accession>A0A6V7TZA7</accession>
<gene>
    <name evidence="2" type="ORF">MENT_LOCUS6388</name>
</gene>
<dbReference type="AlphaFoldDB" id="A0A6V7TZA7"/>
<dbReference type="Gene3D" id="1.10.472.10">
    <property type="entry name" value="Cyclin-like"/>
    <property type="match status" value="2"/>
</dbReference>
<dbReference type="EMBL" id="CAJEWN010000024">
    <property type="protein sequence ID" value="CAD2140038.1"/>
    <property type="molecule type" value="Genomic_DNA"/>
</dbReference>
<evidence type="ECO:0000313" key="2">
    <source>
        <dbReference type="EMBL" id="CAD2140038.1"/>
    </source>
</evidence>